<accession>A0AAV4PKW5</accession>
<organism evidence="1 2">
    <name type="scientific">Caerostris extrusa</name>
    <name type="common">Bark spider</name>
    <name type="synonym">Caerostris bankana</name>
    <dbReference type="NCBI Taxonomy" id="172846"/>
    <lineage>
        <taxon>Eukaryota</taxon>
        <taxon>Metazoa</taxon>
        <taxon>Ecdysozoa</taxon>
        <taxon>Arthropoda</taxon>
        <taxon>Chelicerata</taxon>
        <taxon>Arachnida</taxon>
        <taxon>Araneae</taxon>
        <taxon>Araneomorphae</taxon>
        <taxon>Entelegynae</taxon>
        <taxon>Araneoidea</taxon>
        <taxon>Araneidae</taxon>
        <taxon>Caerostris</taxon>
    </lineage>
</organism>
<dbReference type="AlphaFoldDB" id="A0AAV4PKW5"/>
<reference evidence="1 2" key="1">
    <citation type="submission" date="2021-06" db="EMBL/GenBank/DDBJ databases">
        <title>Caerostris extrusa draft genome.</title>
        <authorList>
            <person name="Kono N."/>
            <person name="Arakawa K."/>
        </authorList>
    </citation>
    <scope>NUCLEOTIDE SEQUENCE [LARGE SCALE GENOMIC DNA]</scope>
</reference>
<evidence type="ECO:0000313" key="1">
    <source>
        <dbReference type="EMBL" id="GIX97711.1"/>
    </source>
</evidence>
<comment type="caution">
    <text evidence="1">The sequence shown here is derived from an EMBL/GenBank/DDBJ whole genome shotgun (WGS) entry which is preliminary data.</text>
</comment>
<keyword evidence="2" id="KW-1185">Reference proteome</keyword>
<proteinExistence type="predicted"/>
<dbReference type="Proteomes" id="UP001054945">
    <property type="component" value="Unassembled WGS sequence"/>
</dbReference>
<dbReference type="EMBL" id="BPLR01004812">
    <property type="protein sequence ID" value="GIX97711.1"/>
    <property type="molecule type" value="Genomic_DNA"/>
</dbReference>
<evidence type="ECO:0000313" key="2">
    <source>
        <dbReference type="Proteomes" id="UP001054945"/>
    </source>
</evidence>
<gene>
    <name evidence="1" type="ORF">CEXT_187811</name>
</gene>
<name>A0AAV4PKW5_CAEEX</name>
<sequence length="94" mass="10606">MVFSRNSPYWGRFPSLPFSSGEKSDGVWGKISISYFSFAWHSGNEKKSKCRCCASFSPCRVLLLAALWSIFCGKVKDAKSLSLKFLFVYRTCGI</sequence>
<protein>
    <submittedName>
        <fullName evidence="1">Uncharacterized protein</fullName>
    </submittedName>
</protein>